<name>A0A0C9S314_9HYME</name>
<accession>A0A0C9S314</accession>
<evidence type="ECO:0000313" key="3">
    <source>
        <dbReference type="EMBL" id="JAG70519.1"/>
    </source>
</evidence>
<feature type="compositionally biased region" description="Polar residues" evidence="1">
    <location>
        <begin position="58"/>
        <end position="67"/>
    </location>
</feature>
<evidence type="ECO:0000313" key="4">
    <source>
        <dbReference type="EMBL" id="JAG85053.1"/>
    </source>
</evidence>
<dbReference type="EMBL" id="GBYB01000752">
    <property type="protein sequence ID" value="JAG70519.1"/>
    <property type="molecule type" value="Transcribed_RNA"/>
</dbReference>
<dbReference type="EMBL" id="GBYB01000748">
    <property type="protein sequence ID" value="JAG70515.1"/>
    <property type="molecule type" value="Transcribed_RNA"/>
</dbReference>
<protein>
    <submittedName>
        <fullName evidence="3">PLEKHG1_0 protein</fullName>
    </submittedName>
    <submittedName>
        <fullName evidence="2">PLEKHG1_1 protein</fullName>
    </submittedName>
    <submittedName>
        <fullName evidence="4">PLEKHG1_4 protein</fullName>
    </submittedName>
    <submittedName>
        <fullName evidence="6">Uncharacterized protein isoform X3</fullName>
    </submittedName>
</protein>
<sequence>MGQGKNERPRQVSAACRRPCLHTDAQETMQKRRKGVKVARPNTHHPFSTSIFPEVSPGGNSSTQQDQGRPHKYSMCRVVRLLESITEAPGGELFIGYTSRNSSV</sequence>
<accession>A0A9R1TMI6</accession>
<evidence type="ECO:0000313" key="5">
    <source>
        <dbReference type="Proteomes" id="UP000694866"/>
    </source>
</evidence>
<proteinExistence type="predicted"/>
<dbReference type="AlphaFoldDB" id="A0A0C9S314"/>
<feature type="region of interest" description="Disordered" evidence="1">
    <location>
        <begin position="28"/>
        <end position="71"/>
    </location>
</feature>
<evidence type="ECO:0000313" key="2">
    <source>
        <dbReference type="EMBL" id="JAG70515.1"/>
    </source>
</evidence>
<evidence type="ECO:0000313" key="6">
    <source>
        <dbReference type="RefSeq" id="XP_011311676.1"/>
    </source>
</evidence>
<gene>
    <name evidence="4" type="primary">PLEKHG1_4</name>
    <name evidence="6" type="synonym">LOC105271671</name>
    <name evidence="3" type="synonym">PLEKHG1_0</name>
    <name evidence="2" type="synonym">PLEKHG1_1</name>
    <name evidence="4" type="ORF">g.9412</name>
    <name evidence="3" type="ORF">g.9413</name>
    <name evidence="2" type="ORF">g.9416</name>
</gene>
<dbReference type="Proteomes" id="UP000694866">
    <property type="component" value="Unplaced"/>
</dbReference>
<reference evidence="4" key="1">
    <citation type="submission" date="2015-01" db="EMBL/GenBank/DDBJ databases">
        <title>Transcriptome Assembly of Fopius arisanus.</title>
        <authorList>
            <person name="Geib S."/>
        </authorList>
    </citation>
    <scope>NUCLEOTIDE SEQUENCE</scope>
</reference>
<dbReference type="GeneID" id="105271671"/>
<organism evidence="4">
    <name type="scientific">Fopius arisanus</name>
    <dbReference type="NCBI Taxonomy" id="64838"/>
    <lineage>
        <taxon>Eukaryota</taxon>
        <taxon>Metazoa</taxon>
        <taxon>Ecdysozoa</taxon>
        <taxon>Arthropoda</taxon>
        <taxon>Hexapoda</taxon>
        <taxon>Insecta</taxon>
        <taxon>Pterygota</taxon>
        <taxon>Neoptera</taxon>
        <taxon>Endopterygota</taxon>
        <taxon>Hymenoptera</taxon>
        <taxon>Apocrita</taxon>
        <taxon>Ichneumonoidea</taxon>
        <taxon>Braconidae</taxon>
        <taxon>Opiinae</taxon>
        <taxon>Fopius</taxon>
    </lineage>
</organism>
<keyword evidence="5" id="KW-1185">Reference proteome</keyword>
<reference evidence="6" key="2">
    <citation type="submission" date="2025-04" db="UniProtKB">
        <authorList>
            <consortium name="RefSeq"/>
        </authorList>
    </citation>
    <scope>IDENTIFICATION</scope>
    <source>
        <strain evidence="6">USDA-PBARC FA_bdor</strain>
        <tissue evidence="6">Whole organism</tissue>
    </source>
</reference>
<dbReference type="EMBL" id="GBYB01015286">
    <property type="protein sequence ID" value="JAG85053.1"/>
    <property type="molecule type" value="Transcribed_RNA"/>
</dbReference>
<dbReference type="RefSeq" id="XP_011311676.1">
    <property type="nucleotide sequence ID" value="XM_011313374.1"/>
</dbReference>
<evidence type="ECO:0000256" key="1">
    <source>
        <dbReference type="SAM" id="MobiDB-lite"/>
    </source>
</evidence>